<evidence type="ECO:0000313" key="2">
    <source>
        <dbReference type="EMBL" id="SFF88167.1"/>
    </source>
</evidence>
<feature type="chain" id="PRO_5011487092" description="MBL fold metallo-hydrolase" evidence="1">
    <location>
        <begin position="32"/>
        <end position="161"/>
    </location>
</feature>
<dbReference type="RefSeq" id="WP_232348866.1">
    <property type="nucleotide sequence ID" value="NZ_FOOU01000001.1"/>
</dbReference>
<dbReference type="EMBL" id="FOOU01000001">
    <property type="protein sequence ID" value="SFF88167.1"/>
    <property type="molecule type" value="Genomic_DNA"/>
</dbReference>
<keyword evidence="1" id="KW-0732">Signal</keyword>
<dbReference type="Gene3D" id="3.60.15.10">
    <property type="entry name" value="Ribonuclease Z/Hydroxyacylglutathione hydrolase-like"/>
    <property type="match status" value="1"/>
</dbReference>
<organism evidence="2 3">
    <name type="scientific">Neptunomonas qingdaonensis</name>
    <dbReference type="NCBI Taxonomy" id="1045558"/>
    <lineage>
        <taxon>Bacteria</taxon>
        <taxon>Pseudomonadati</taxon>
        <taxon>Pseudomonadota</taxon>
        <taxon>Gammaproteobacteria</taxon>
        <taxon>Oceanospirillales</taxon>
        <taxon>Oceanospirillaceae</taxon>
        <taxon>Neptunomonas</taxon>
    </lineage>
</organism>
<evidence type="ECO:0008006" key="4">
    <source>
        <dbReference type="Google" id="ProtNLM"/>
    </source>
</evidence>
<keyword evidence="3" id="KW-1185">Reference proteome</keyword>
<reference evidence="3" key="1">
    <citation type="submission" date="2016-10" db="EMBL/GenBank/DDBJ databases">
        <authorList>
            <person name="Varghese N."/>
            <person name="Submissions S."/>
        </authorList>
    </citation>
    <scope>NUCLEOTIDE SEQUENCE [LARGE SCALE GENOMIC DNA]</scope>
    <source>
        <strain evidence="3">CGMCC 1.10971</strain>
    </source>
</reference>
<sequence>MLQIFKPIGLIIRLALFLTLSLMLTTNTVLAESEADRYPESLLYDKPVKVADNVWSAIGQTQYYSYENAGHNNNLSFVIGDDAVLVVNGSASYLLAKALHDEIKQLTDKPVKYVVDENGQSHASLGNNYWKEQGATLIAHVDAADEIESHGPAGLSSLQQV</sequence>
<dbReference type="AlphaFoldDB" id="A0A1I2MF74"/>
<protein>
    <recommendedName>
        <fullName evidence="4">MBL fold metallo-hydrolase</fullName>
    </recommendedName>
</protein>
<dbReference type="InterPro" id="IPR036866">
    <property type="entry name" value="RibonucZ/Hydroxyglut_hydro"/>
</dbReference>
<dbReference type="SUPFAM" id="SSF56281">
    <property type="entry name" value="Metallo-hydrolase/oxidoreductase"/>
    <property type="match status" value="1"/>
</dbReference>
<dbReference type="STRING" id="1045558.SAMN05216175_101505"/>
<evidence type="ECO:0000313" key="3">
    <source>
        <dbReference type="Proteomes" id="UP000198623"/>
    </source>
</evidence>
<dbReference type="Proteomes" id="UP000198623">
    <property type="component" value="Unassembled WGS sequence"/>
</dbReference>
<evidence type="ECO:0000256" key="1">
    <source>
        <dbReference type="SAM" id="SignalP"/>
    </source>
</evidence>
<gene>
    <name evidence="2" type="ORF">SAMN05216175_101505</name>
</gene>
<name>A0A1I2MF74_9GAMM</name>
<feature type="signal peptide" evidence="1">
    <location>
        <begin position="1"/>
        <end position="31"/>
    </location>
</feature>
<proteinExistence type="predicted"/>
<accession>A0A1I2MF74</accession>